<reference evidence="3 4" key="1">
    <citation type="submission" date="2020-08" db="EMBL/GenBank/DDBJ databases">
        <title>Genomic Encyclopedia of Type Strains, Phase III (KMG-III): the genomes of soil and plant-associated and newly described type strains.</title>
        <authorList>
            <person name="Whitman W."/>
        </authorList>
    </citation>
    <scope>NUCLEOTIDE SEQUENCE [LARGE SCALE GENOMIC DNA]</scope>
    <source>
        <strain evidence="3 4">CECT 8305</strain>
    </source>
</reference>
<dbReference type="SUPFAM" id="SSF51182">
    <property type="entry name" value="RmlC-like cupins"/>
    <property type="match status" value="1"/>
</dbReference>
<feature type="compositionally biased region" description="Polar residues" evidence="1">
    <location>
        <begin position="169"/>
        <end position="179"/>
    </location>
</feature>
<dbReference type="CDD" id="cd02226">
    <property type="entry name" value="cupin_YdbB-like"/>
    <property type="match status" value="1"/>
</dbReference>
<protein>
    <submittedName>
        <fullName evidence="3">Mannose-6-phosphate isomerase-like protein (Cupin superfamily)</fullName>
    </submittedName>
</protein>
<dbReference type="PANTHER" id="PTHR36114:SF1">
    <property type="entry name" value="16.7 KDA PROTEIN IN WHIE LOCUS"/>
    <property type="match status" value="1"/>
</dbReference>
<dbReference type="PANTHER" id="PTHR36114">
    <property type="entry name" value="16.7 KDA PROTEIN IN WHIE LOCUS"/>
    <property type="match status" value="1"/>
</dbReference>
<dbReference type="Pfam" id="PF07883">
    <property type="entry name" value="Cupin_2"/>
    <property type="match status" value="1"/>
</dbReference>
<proteinExistence type="predicted"/>
<feature type="region of interest" description="Disordered" evidence="1">
    <location>
        <begin position="153"/>
        <end position="179"/>
    </location>
</feature>
<organism evidence="3 4">
    <name type="scientific">Streptomyces zagrosensis</name>
    <dbReference type="NCBI Taxonomy" id="1042984"/>
    <lineage>
        <taxon>Bacteria</taxon>
        <taxon>Bacillati</taxon>
        <taxon>Actinomycetota</taxon>
        <taxon>Actinomycetes</taxon>
        <taxon>Kitasatosporales</taxon>
        <taxon>Streptomycetaceae</taxon>
        <taxon>Streptomyces</taxon>
    </lineage>
</organism>
<sequence>MTDDTFRGDQPTPSSQPVRGGGAPSASAAGEGPTHRREPMGLRDALATFETVWSPRIVTQVNDYDVRVAKMKGDYIWHLHTDTDEFFMLIDGELSIGLRDGEPKVPGGPPGERVVTLAPGSVFVVPRGVEHRPSSVAGASVLLFEPTGTLTVGDQHEPVPEHVDATTGHALTSPTPHVP</sequence>
<keyword evidence="4" id="KW-1185">Reference proteome</keyword>
<dbReference type="AlphaFoldDB" id="A0A7W9QD84"/>
<keyword evidence="3" id="KW-0413">Isomerase</keyword>
<feature type="compositionally biased region" description="Basic and acidic residues" evidence="1">
    <location>
        <begin position="154"/>
        <end position="164"/>
    </location>
</feature>
<accession>A0A7W9QD84</accession>
<dbReference type="Gene3D" id="2.60.120.10">
    <property type="entry name" value="Jelly Rolls"/>
    <property type="match status" value="1"/>
</dbReference>
<dbReference type="InterPro" id="IPR014710">
    <property type="entry name" value="RmlC-like_jellyroll"/>
</dbReference>
<comment type="caution">
    <text evidence="3">The sequence shown here is derived from an EMBL/GenBank/DDBJ whole genome shotgun (WGS) entry which is preliminary data.</text>
</comment>
<evidence type="ECO:0000256" key="1">
    <source>
        <dbReference type="SAM" id="MobiDB-lite"/>
    </source>
</evidence>
<name>A0A7W9QD84_9ACTN</name>
<dbReference type="Proteomes" id="UP000588098">
    <property type="component" value="Unassembled WGS sequence"/>
</dbReference>
<gene>
    <name evidence="3" type="ORF">FHS42_004141</name>
</gene>
<feature type="domain" description="Cupin type-2" evidence="2">
    <location>
        <begin position="75"/>
        <end position="135"/>
    </location>
</feature>
<dbReference type="InterPro" id="IPR013096">
    <property type="entry name" value="Cupin_2"/>
</dbReference>
<evidence type="ECO:0000313" key="3">
    <source>
        <dbReference type="EMBL" id="MBB5937062.1"/>
    </source>
</evidence>
<feature type="region of interest" description="Disordered" evidence="1">
    <location>
        <begin position="1"/>
        <end position="38"/>
    </location>
</feature>
<dbReference type="EMBL" id="JACHJL010000010">
    <property type="protein sequence ID" value="MBB5937062.1"/>
    <property type="molecule type" value="Genomic_DNA"/>
</dbReference>
<evidence type="ECO:0000313" key="4">
    <source>
        <dbReference type="Proteomes" id="UP000588098"/>
    </source>
</evidence>
<dbReference type="GO" id="GO:0016853">
    <property type="term" value="F:isomerase activity"/>
    <property type="evidence" value="ECO:0007669"/>
    <property type="project" value="UniProtKB-KW"/>
</dbReference>
<evidence type="ECO:0000259" key="2">
    <source>
        <dbReference type="Pfam" id="PF07883"/>
    </source>
</evidence>
<dbReference type="InterPro" id="IPR011051">
    <property type="entry name" value="RmlC_Cupin_sf"/>
</dbReference>
<dbReference type="InterPro" id="IPR052044">
    <property type="entry name" value="PKS_Associated_Protein"/>
</dbReference>